<evidence type="ECO:0000256" key="15">
    <source>
        <dbReference type="PIRSR" id="PIRSR006337-1"/>
    </source>
</evidence>
<dbReference type="Gene3D" id="1.10.10.760">
    <property type="entry name" value="E-set domains of sugar-utilizing enzymes"/>
    <property type="match status" value="1"/>
</dbReference>
<dbReference type="AlphaFoldDB" id="A0A318PFW5"/>
<comment type="subcellular location">
    <subcellularLocation>
        <location evidence="1 15">Cytoplasm</location>
    </subcellularLocation>
</comment>
<evidence type="ECO:0000256" key="4">
    <source>
        <dbReference type="ARBA" id="ARBA00012268"/>
    </source>
</evidence>
<accession>A0A318PFW5</accession>
<evidence type="ECO:0000256" key="16">
    <source>
        <dbReference type="PIRSR" id="PIRSR006337-3"/>
    </source>
</evidence>
<dbReference type="InterPro" id="IPR012768">
    <property type="entry name" value="Trehalose_TreZ"/>
</dbReference>
<dbReference type="InterPro" id="IPR006047">
    <property type="entry name" value="GH13_cat_dom"/>
</dbReference>
<comment type="similarity">
    <text evidence="3 14">Belongs to the glycosyl hydrolase 13 family.</text>
</comment>
<dbReference type="PANTHER" id="PTHR43651:SF11">
    <property type="entry name" value="MALTO-OLIGOSYLTREHALOSE TREHALOHYDROLASE"/>
    <property type="match status" value="1"/>
</dbReference>
<feature type="active site" description="Proton donor" evidence="15">
    <location>
        <position position="292"/>
    </location>
</feature>
<evidence type="ECO:0000313" key="17">
    <source>
        <dbReference type="EMBL" id="PYD56090.1"/>
    </source>
</evidence>
<keyword evidence="6" id="KW-0963">Cytoplasm</keyword>
<evidence type="ECO:0000256" key="10">
    <source>
        <dbReference type="ARBA" id="ARBA00032057"/>
    </source>
</evidence>
<dbReference type="Pfam" id="PF00128">
    <property type="entry name" value="Alpha-amylase"/>
    <property type="match status" value="1"/>
</dbReference>
<dbReference type="InterPro" id="IPR044901">
    <property type="entry name" value="Trehalose_TreZ_E-set_sf"/>
</dbReference>
<keyword evidence="18" id="KW-1185">Reference proteome</keyword>
<feature type="active site" description="Nucleophile" evidence="15">
    <location>
        <position position="259"/>
    </location>
</feature>
<sequence>MSTHFQSDRYVGATLLDAGHTRFRFWAPSCHTVLLEAQGHAPVAMARDREGWFECVFPCGAGTRYRYRVARDLAVPDPASCCQPDDVRGPSEVVDPAAYDWRHAAWPGRPWHEVVIYEVHVGLMGGYDGVARDLPRLAALGVTAIELMPLAEVPGGRNWGYDGVLPFAPESAYGPPDALKALIDTAHGLGLMVFLDVVYNHFGPDGNYLADYATPFFRYDTATPWGAAIDFGQEAVSQFFIDNALYWLMEFRFDGLRLDAVQAIVDRGWLLALPAIIRNHVERGRHVHLIVENENNDAGLLRAGYRAQWNDDAHNALHVLLTGEEEGYYGNFAPDPAPALARVLAEGFAFQGEVQPVNGKARGSPSADLAPDRFIIFLQNHDQIGNRALGERLGVLAAPQALRAAYGLVLLCPQIPMLFMGEEWGSRQPFLFFTDYNPALGRIVREGRRQEFAGFSHFASAEKRDTIPDPNAPETYATSRLDPAERDRPAHREWNAQIAQLLALRHAEITPRLPGARAMGAQVLGRGAVFARWRMGDGAVLSIALNLADAAVPLPDMPQGRCLHAVLPHGVDLFCATLPPYAMMACLNEAEDE</sequence>
<dbReference type="InterPro" id="IPR013780">
    <property type="entry name" value="Glyco_hydro_b"/>
</dbReference>
<evidence type="ECO:0000256" key="1">
    <source>
        <dbReference type="ARBA" id="ARBA00004496"/>
    </source>
</evidence>
<dbReference type="EMBL" id="NKUC01000032">
    <property type="protein sequence ID" value="PYD56090.1"/>
    <property type="molecule type" value="Genomic_DNA"/>
</dbReference>
<evidence type="ECO:0000256" key="9">
    <source>
        <dbReference type="ARBA" id="ARBA00023295"/>
    </source>
</evidence>
<dbReference type="Gene3D" id="2.60.40.10">
    <property type="entry name" value="Immunoglobulins"/>
    <property type="match status" value="1"/>
</dbReference>
<dbReference type="GO" id="GO:0005737">
    <property type="term" value="C:cytoplasm"/>
    <property type="evidence" value="ECO:0007669"/>
    <property type="project" value="UniProtKB-SubCell"/>
</dbReference>
<evidence type="ECO:0000256" key="3">
    <source>
        <dbReference type="ARBA" id="ARBA00008061"/>
    </source>
</evidence>
<organism evidence="17 18">
    <name type="scientific">Komagataeibacter xylinus</name>
    <name type="common">Gluconacetobacter xylinus</name>
    <dbReference type="NCBI Taxonomy" id="28448"/>
    <lineage>
        <taxon>Bacteria</taxon>
        <taxon>Pseudomonadati</taxon>
        <taxon>Pseudomonadota</taxon>
        <taxon>Alphaproteobacteria</taxon>
        <taxon>Acetobacterales</taxon>
        <taxon>Acetobacteraceae</taxon>
        <taxon>Komagataeibacter</taxon>
    </lineage>
</organism>
<comment type="caution">
    <text evidence="17">The sequence shown here is derived from an EMBL/GenBank/DDBJ whole genome shotgun (WGS) entry which is preliminary data.</text>
</comment>
<dbReference type="EC" id="3.2.1.141" evidence="4 13"/>
<dbReference type="SUPFAM" id="SSF81296">
    <property type="entry name" value="E set domains"/>
    <property type="match status" value="1"/>
</dbReference>
<evidence type="ECO:0000256" key="2">
    <source>
        <dbReference type="ARBA" id="ARBA00005199"/>
    </source>
</evidence>
<dbReference type="GO" id="GO:0033942">
    <property type="term" value="F:4-alpha-D-(1-&gt;4)-alpha-D-glucanotrehalose trehalohydrolase activity"/>
    <property type="evidence" value="ECO:0007669"/>
    <property type="project" value="UniProtKB-EC"/>
</dbReference>
<dbReference type="Gene3D" id="3.20.20.80">
    <property type="entry name" value="Glycosidases"/>
    <property type="match status" value="1"/>
</dbReference>
<gene>
    <name evidence="17" type="primary">treZ</name>
    <name evidence="17" type="ORF">CFR75_12745</name>
</gene>
<dbReference type="InterPro" id="IPR014756">
    <property type="entry name" value="Ig_E-set"/>
</dbReference>
<evidence type="ECO:0000256" key="14">
    <source>
        <dbReference type="PIRNR" id="PIRNR006337"/>
    </source>
</evidence>
<evidence type="ECO:0000256" key="6">
    <source>
        <dbReference type="ARBA" id="ARBA00022490"/>
    </source>
</evidence>
<dbReference type="OrthoDB" id="9800174at2"/>
<dbReference type="UniPathway" id="UPA00299"/>
<dbReference type="STRING" id="1220579.GCA_001571345_02616"/>
<evidence type="ECO:0000313" key="18">
    <source>
        <dbReference type="Proteomes" id="UP000248257"/>
    </source>
</evidence>
<dbReference type="CDD" id="cd02853">
    <property type="entry name" value="E_set_MTHase_like_N"/>
    <property type="match status" value="1"/>
</dbReference>
<dbReference type="InterPro" id="IPR013783">
    <property type="entry name" value="Ig-like_fold"/>
</dbReference>
<dbReference type="Gene3D" id="2.60.40.1180">
    <property type="entry name" value="Golgi alpha-mannosidase II"/>
    <property type="match status" value="1"/>
</dbReference>
<dbReference type="CDD" id="cd11325">
    <property type="entry name" value="AmyAc_GTHase"/>
    <property type="match status" value="1"/>
</dbReference>
<dbReference type="InterPro" id="IPR022567">
    <property type="entry name" value="DUF3459"/>
</dbReference>
<dbReference type="RefSeq" id="WP_061275646.1">
    <property type="nucleotide sequence ID" value="NZ_CBCRXN010000042.1"/>
</dbReference>
<evidence type="ECO:0000256" key="13">
    <source>
        <dbReference type="NCBIfam" id="TIGR02402"/>
    </source>
</evidence>
<dbReference type="Proteomes" id="UP000248257">
    <property type="component" value="Unassembled WGS sequence"/>
</dbReference>
<comment type="catalytic activity">
    <reaction evidence="12 14">
        <text>hydrolysis of (1-&gt;4)-alpha-D-glucosidic linkage in 4-alpha-D-[(1-&gt;4)-alpha-D-glucanosyl]n trehalose to yield trehalose and (1-&gt;4)-alpha-D-glucan.</text>
        <dbReference type="EC" id="3.2.1.141"/>
    </reaction>
</comment>
<dbReference type="GO" id="GO:0005992">
    <property type="term" value="P:trehalose biosynthetic process"/>
    <property type="evidence" value="ECO:0007669"/>
    <property type="project" value="UniProtKB-UniRule"/>
</dbReference>
<keyword evidence="7 14" id="KW-0378">Hydrolase</keyword>
<evidence type="ECO:0000256" key="7">
    <source>
        <dbReference type="ARBA" id="ARBA00022801"/>
    </source>
</evidence>
<proteinExistence type="inferred from homology"/>
<comment type="pathway">
    <text evidence="2 14">Glycan biosynthesis; trehalose biosynthesis.</text>
</comment>
<dbReference type="SMART" id="SM00642">
    <property type="entry name" value="Aamy"/>
    <property type="match status" value="1"/>
</dbReference>
<evidence type="ECO:0000256" key="8">
    <source>
        <dbReference type="ARBA" id="ARBA00023277"/>
    </source>
</evidence>
<dbReference type="PANTHER" id="PTHR43651">
    <property type="entry name" value="1,4-ALPHA-GLUCAN-BRANCHING ENZYME"/>
    <property type="match status" value="1"/>
</dbReference>
<dbReference type="NCBIfam" id="TIGR02402">
    <property type="entry name" value="trehalose_TreZ"/>
    <property type="match status" value="1"/>
</dbReference>
<keyword evidence="9 14" id="KW-0326">Glycosidase</keyword>
<dbReference type="InterPro" id="IPR017853">
    <property type="entry name" value="GH"/>
</dbReference>
<keyword evidence="8" id="KW-0119">Carbohydrate metabolism</keyword>
<reference evidence="17 18" key="1">
    <citation type="submission" date="2017-07" db="EMBL/GenBank/DDBJ databases">
        <title>A draft genome sequence of Komagataeibacter xylinus LMG 1515.</title>
        <authorList>
            <person name="Skraban J."/>
            <person name="Cleenwerck I."/>
            <person name="Vandamme P."/>
            <person name="Trcek J."/>
        </authorList>
    </citation>
    <scope>NUCLEOTIDE SEQUENCE [LARGE SCALE GENOMIC DNA]</scope>
    <source>
        <strain evidence="17 18">LMG 1515</strain>
    </source>
</reference>
<evidence type="ECO:0000256" key="11">
    <source>
        <dbReference type="ARBA" id="ARBA00033284"/>
    </source>
</evidence>
<name>A0A318PFW5_KOMXY</name>
<protein>
    <recommendedName>
        <fullName evidence="5 13">Malto-oligosyltrehalose trehalohydrolase</fullName>
        <shortName evidence="14">MTHase</shortName>
        <ecNumber evidence="4 13">3.2.1.141</ecNumber>
    </recommendedName>
    <alternativeName>
        <fullName evidence="11 14">4-alpha-D-((1-&gt;4)-alpha-D-glucano)trehalose trehalohydrolase</fullName>
    </alternativeName>
    <alternativeName>
        <fullName evidence="10 14">Maltooligosyl trehalose trehalohydrolase</fullName>
    </alternativeName>
</protein>
<evidence type="ECO:0000256" key="12">
    <source>
        <dbReference type="ARBA" id="ARBA00034013"/>
    </source>
</evidence>
<dbReference type="PIRSF" id="PIRSF006337">
    <property type="entry name" value="Trehalose_TreZ"/>
    <property type="match status" value="1"/>
</dbReference>
<evidence type="ECO:0000256" key="5">
    <source>
        <dbReference type="ARBA" id="ARBA00015938"/>
    </source>
</evidence>
<feature type="site" description="Transition state stabilizer" evidence="16">
    <location>
        <position position="382"/>
    </location>
</feature>
<dbReference type="Pfam" id="PF11941">
    <property type="entry name" value="DUF3459"/>
    <property type="match status" value="1"/>
</dbReference>
<dbReference type="SUPFAM" id="SSF51445">
    <property type="entry name" value="(Trans)glycosidases"/>
    <property type="match status" value="1"/>
</dbReference>